<evidence type="ECO:0000256" key="2">
    <source>
        <dbReference type="ARBA" id="ARBA00002368"/>
    </source>
</evidence>
<dbReference type="NCBIfam" id="NF006688">
    <property type="entry name" value="PRK09236.1"/>
    <property type="match status" value="1"/>
</dbReference>
<comment type="function">
    <text evidence="2">Catalyzes the reversible cyclization of carbamoyl aspartate to dihydroorotate.</text>
</comment>
<proteinExistence type="inferred from homology"/>
<keyword evidence="4" id="KW-0479">Metal-binding</keyword>
<sequence>MDNQKTIIGMYLIQNATIINEGKSTKGSVLIEGEIIKAVYTNNEIPSEILNRATVINAEGLWLMPGVIDDQVHFRDPGLTHKGDIATESKAAIAGGVTSYMEMPNTKPQTTSIEALDTKFEVASQKSYANYSFYLGATNDNLAELRKIDKKNTCGVKIFMGSSTGNMLVDKRKALEGIFAEIDMIITTHCEEEEIIQKNIAYYKDLLGDDIPVKYHPLIRSAEACYQSSAKAVELADKYGARLHILHLSTEREISLFDIKPLAEKKITGEVCVHHLWFSDENYEKYGNRIKWNPAVKTKQDRDALLQGLLKGKLDVVATDHAPHLLEEKAGGCLQAASGGPLVQHSLQMMLELSKQGKISKEEVVDKMCHAPATLFRVNKRGYIREGYFADLVLVNPNKDYTITQDNILYKCKWSPLENETVSASIEKTFLNGQIAFENGQVNEVRGQALTFNN</sequence>
<dbReference type="Gene3D" id="3.20.20.140">
    <property type="entry name" value="Metal-dependent hydrolases"/>
    <property type="match status" value="1"/>
</dbReference>
<dbReference type="PROSITE" id="PS00483">
    <property type="entry name" value="DIHYDROOROTASE_2"/>
    <property type="match status" value="1"/>
</dbReference>
<dbReference type="Pfam" id="PF01979">
    <property type="entry name" value="Amidohydro_1"/>
    <property type="match status" value="1"/>
</dbReference>
<comment type="cofactor">
    <cofactor evidence="1">
        <name>Zn(2+)</name>
        <dbReference type="ChEBI" id="CHEBI:29105"/>
    </cofactor>
</comment>
<organism evidence="7 8">
    <name type="scientific">Dysgonomonas alginatilytica</name>
    <dbReference type="NCBI Taxonomy" id="1605892"/>
    <lineage>
        <taxon>Bacteria</taxon>
        <taxon>Pseudomonadati</taxon>
        <taxon>Bacteroidota</taxon>
        <taxon>Bacteroidia</taxon>
        <taxon>Bacteroidales</taxon>
        <taxon>Dysgonomonadaceae</taxon>
        <taxon>Dysgonomonas</taxon>
    </lineage>
</organism>
<dbReference type="AlphaFoldDB" id="A0A2V3PMV2"/>
<dbReference type="GO" id="GO:0006145">
    <property type="term" value="P:purine nucleobase catabolic process"/>
    <property type="evidence" value="ECO:0007669"/>
    <property type="project" value="TreeGrafter"/>
</dbReference>
<dbReference type="PANTHER" id="PTHR43668">
    <property type="entry name" value="ALLANTOINASE"/>
    <property type="match status" value="1"/>
</dbReference>
<dbReference type="NCBIfam" id="TIGR00857">
    <property type="entry name" value="pyrC_multi"/>
    <property type="match status" value="1"/>
</dbReference>
<evidence type="ECO:0000256" key="4">
    <source>
        <dbReference type="ARBA" id="ARBA00022723"/>
    </source>
</evidence>
<dbReference type="Proteomes" id="UP000247973">
    <property type="component" value="Unassembled WGS sequence"/>
</dbReference>
<reference evidence="7 8" key="1">
    <citation type="submission" date="2018-03" db="EMBL/GenBank/DDBJ databases">
        <title>Genomic Encyclopedia of Archaeal and Bacterial Type Strains, Phase II (KMG-II): from individual species to whole genera.</title>
        <authorList>
            <person name="Goeker M."/>
        </authorList>
    </citation>
    <scope>NUCLEOTIDE SEQUENCE [LARGE SCALE GENOMIC DNA]</scope>
    <source>
        <strain evidence="7 8">DSM 100214</strain>
    </source>
</reference>
<evidence type="ECO:0000313" key="7">
    <source>
        <dbReference type="EMBL" id="PXV62102.1"/>
    </source>
</evidence>
<keyword evidence="8" id="KW-1185">Reference proteome</keyword>
<evidence type="ECO:0000259" key="6">
    <source>
        <dbReference type="Pfam" id="PF01979"/>
    </source>
</evidence>
<comment type="caution">
    <text evidence="7">The sequence shown here is derived from an EMBL/GenBank/DDBJ whole genome shotgun (WGS) entry which is preliminary data.</text>
</comment>
<dbReference type="GO" id="GO:0005737">
    <property type="term" value="C:cytoplasm"/>
    <property type="evidence" value="ECO:0007669"/>
    <property type="project" value="TreeGrafter"/>
</dbReference>
<dbReference type="Gene3D" id="2.30.40.10">
    <property type="entry name" value="Urease, subunit C, domain 1"/>
    <property type="match status" value="1"/>
</dbReference>
<dbReference type="SUPFAM" id="SSF51556">
    <property type="entry name" value="Metallo-dependent hydrolases"/>
    <property type="match status" value="1"/>
</dbReference>
<dbReference type="InterPro" id="IPR050138">
    <property type="entry name" value="DHOase/Allantoinase_Hydrolase"/>
</dbReference>
<accession>A0A2V3PMV2</accession>
<keyword evidence="5" id="KW-0378">Hydrolase</keyword>
<dbReference type="GO" id="GO:0046872">
    <property type="term" value="F:metal ion binding"/>
    <property type="evidence" value="ECO:0007669"/>
    <property type="project" value="UniProtKB-KW"/>
</dbReference>
<dbReference type="InterPro" id="IPR006680">
    <property type="entry name" value="Amidohydro-rel"/>
</dbReference>
<dbReference type="PANTHER" id="PTHR43668:SF4">
    <property type="entry name" value="ALLANTOINASE"/>
    <property type="match status" value="1"/>
</dbReference>
<evidence type="ECO:0000256" key="5">
    <source>
        <dbReference type="ARBA" id="ARBA00022801"/>
    </source>
</evidence>
<gene>
    <name evidence="7" type="ORF">CLV62_12257</name>
</gene>
<dbReference type="InterPro" id="IPR011059">
    <property type="entry name" value="Metal-dep_hydrolase_composite"/>
</dbReference>
<dbReference type="InterPro" id="IPR002195">
    <property type="entry name" value="Dihydroorotase_CS"/>
</dbReference>
<dbReference type="SUPFAM" id="SSF51338">
    <property type="entry name" value="Composite domain of metallo-dependent hydrolases"/>
    <property type="match status" value="1"/>
</dbReference>
<dbReference type="CDD" id="cd01318">
    <property type="entry name" value="DHOase_IIb"/>
    <property type="match status" value="1"/>
</dbReference>
<name>A0A2V3PMV2_9BACT</name>
<dbReference type="GO" id="GO:0004038">
    <property type="term" value="F:allantoinase activity"/>
    <property type="evidence" value="ECO:0007669"/>
    <property type="project" value="TreeGrafter"/>
</dbReference>
<feature type="domain" description="Amidohydrolase-related" evidence="6">
    <location>
        <begin position="63"/>
        <end position="435"/>
    </location>
</feature>
<protein>
    <submittedName>
        <fullName evidence="7">Dihydroorotase</fullName>
    </submittedName>
</protein>
<evidence type="ECO:0000256" key="3">
    <source>
        <dbReference type="ARBA" id="ARBA00010286"/>
    </source>
</evidence>
<comment type="similarity">
    <text evidence="3">Belongs to the metallo-dependent hydrolases superfamily. DHOase family. Class I DHOase subfamily.</text>
</comment>
<evidence type="ECO:0000256" key="1">
    <source>
        <dbReference type="ARBA" id="ARBA00001947"/>
    </source>
</evidence>
<dbReference type="EMBL" id="QICL01000022">
    <property type="protein sequence ID" value="PXV62102.1"/>
    <property type="molecule type" value="Genomic_DNA"/>
</dbReference>
<dbReference type="InterPro" id="IPR032466">
    <property type="entry name" value="Metal_Hydrolase"/>
</dbReference>
<evidence type="ECO:0000313" key="8">
    <source>
        <dbReference type="Proteomes" id="UP000247973"/>
    </source>
</evidence>